<keyword evidence="1" id="KW-1133">Transmembrane helix</keyword>
<keyword evidence="1" id="KW-0472">Membrane</keyword>
<dbReference type="Proteomes" id="UP000276133">
    <property type="component" value="Unassembled WGS sequence"/>
</dbReference>
<reference evidence="2 3" key="1">
    <citation type="journal article" date="2018" name="Sci. Rep.">
        <title>Genomic signatures of local adaptation to the degree of environmental predictability in rotifers.</title>
        <authorList>
            <person name="Franch-Gras L."/>
            <person name="Hahn C."/>
            <person name="Garcia-Roger E.M."/>
            <person name="Carmona M.J."/>
            <person name="Serra M."/>
            <person name="Gomez A."/>
        </authorList>
    </citation>
    <scope>NUCLEOTIDE SEQUENCE [LARGE SCALE GENOMIC DNA]</scope>
    <source>
        <strain evidence="2">HYR1</strain>
    </source>
</reference>
<evidence type="ECO:0000313" key="2">
    <source>
        <dbReference type="EMBL" id="RNA29952.1"/>
    </source>
</evidence>
<feature type="transmembrane region" description="Helical" evidence="1">
    <location>
        <begin position="28"/>
        <end position="51"/>
    </location>
</feature>
<comment type="caution">
    <text evidence="2">The sequence shown here is derived from an EMBL/GenBank/DDBJ whole genome shotgun (WGS) entry which is preliminary data.</text>
</comment>
<keyword evidence="1" id="KW-0812">Transmembrane</keyword>
<accession>A0A3M7S2G4</accession>
<dbReference type="AlphaFoldDB" id="A0A3M7S2G4"/>
<proteinExistence type="predicted"/>
<gene>
    <name evidence="2" type="ORF">BpHYR1_054517</name>
</gene>
<evidence type="ECO:0000256" key="1">
    <source>
        <dbReference type="SAM" id="Phobius"/>
    </source>
</evidence>
<organism evidence="2 3">
    <name type="scientific">Brachionus plicatilis</name>
    <name type="common">Marine rotifer</name>
    <name type="synonym">Brachionus muelleri</name>
    <dbReference type="NCBI Taxonomy" id="10195"/>
    <lineage>
        <taxon>Eukaryota</taxon>
        <taxon>Metazoa</taxon>
        <taxon>Spiralia</taxon>
        <taxon>Gnathifera</taxon>
        <taxon>Rotifera</taxon>
        <taxon>Eurotatoria</taxon>
        <taxon>Monogononta</taxon>
        <taxon>Pseudotrocha</taxon>
        <taxon>Ploima</taxon>
        <taxon>Brachionidae</taxon>
        <taxon>Brachionus</taxon>
    </lineage>
</organism>
<keyword evidence="3" id="KW-1185">Reference proteome</keyword>
<evidence type="ECO:0000313" key="3">
    <source>
        <dbReference type="Proteomes" id="UP000276133"/>
    </source>
</evidence>
<protein>
    <submittedName>
        <fullName evidence="2">Uncharacterized protein</fullName>
    </submittedName>
</protein>
<dbReference type="EMBL" id="REGN01002147">
    <property type="protein sequence ID" value="RNA29952.1"/>
    <property type="molecule type" value="Genomic_DNA"/>
</dbReference>
<name>A0A3M7S2G4_BRAPC</name>
<sequence>MNQVVYYTINANFFTFSQYVVTQFLSEIYVLITFDMNRITIFLIIIIIIYFKNYAKFGEDLESNCMKINSAEEAPFQSLSSVSVPTKL</sequence>